<evidence type="ECO:0000256" key="4">
    <source>
        <dbReference type="ARBA" id="ARBA00022448"/>
    </source>
</evidence>
<evidence type="ECO:0000256" key="6">
    <source>
        <dbReference type="ARBA" id="ARBA00022692"/>
    </source>
</evidence>
<sequence>MMVHAHRSPCVAHSRTHLPRLSHRHRVLALSLALLPLTHPAFAQFTCVDTSGSPRGASATYATDTACGMGAVANGTNPQDGAATAFGYGATASYNGATAIGANAVAAYNNDVAVGPGASANSAPNGGGAGAVAIGTAFAQGTAAVAIGGNAYANGDSAITLGNGSAHGNGAVAIDAFATANASTALGHLAQAMNPFDVALGANAITAVPNTGTTTLFGITSAGTPTGVVSVGAASGSMIFQRQIQNVAPGVINAASTDAINGSQLYAVAGGVDNLGQSAASVLGGSAIYSAASGQITGTSFVIQGTPYATVSDAFAATDTAITTNRTQLTDLTTSIVGGTIGLLQQTGGAPGNGTLTLGAQTGGTTVNIAGTAGPRQLTGLAPGAVSATSTDAVTGAQLYAATQTASGGWTLATSATGSGQVSGSAAQNIAANGTVTVTAGNNVALTQNGSQIIVGTSTAPTFASVTTSGLTLSSDSAANMGGNVLHNVAPGVAATDAATVGQLTAALSAGSANAVQYDTAAHNSVTLNPGGTPAPLHNVAAGTLSATSTDAVNGSQLYATNQAMNQAQTVASSAMTMAASANTTVNNVVAGHAGLVQTDGTMITVGKNDTATRVDISGPDGTRPLTGLAPGVTPNDAATVGQVRTNSQLVLGQANAYTDREFNMLDRRLDALGAAAMAATSLIPNARAEGKFQLAAAAGTYGGASALAVGANYWVSNRVLLNAHISQGVGDGARTGASIGATIGF</sequence>
<keyword evidence="10" id="KW-0998">Cell outer membrane</keyword>
<evidence type="ECO:0000313" key="14">
    <source>
        <dbReference type="EMBL" id="AOK17082.1"/>
    </source>
</evidence>
<dbReference type="Pfam" id="PF03895">
    <property type="entry name" value="YadA_anchor"/>
    <property type="match status" value="1"/>
</dbReference>
<keyword evidence="5" id="KW-1134">Transmembrane beta strand</keyword>
<name>A0A1B4PT74_BURCE</name>
<dbReference type="InterPro" id="IPR011049">
    <property type="entry name" value="Serralysin-like_metalloprot_C"/>
</dbReference>
<organism evidence="14">
    <name type="scientific">Burkholderia cepacia</name>
    <name type="common">Pseudomonas cepacia</name>
    <dbReference type="NCBI Taxonomy" id="292"/>
    <lineage>
        <taxon>Bacteria</taxon>
        <taxon>Pseudomonadati</taxon>
        <taxon>Pseudomonadota</taxon>
        <taxon>Betaproteobacteria</taxon>
        <taxon>Burkholderiales</taxon>
        <taxon>Burkholderiaceae</taxon>
        <taxon>Burkholderia</taxon>
        <taxon>Burkholderia cepacia complex</taxon>
    </lineage>
</organism>
<keyword evidence="8" id="KW-0653">Protein transport</keyword>
<dbReference type="SUPFAM" id="SSF101967">
    <property type="entry name" value="Adhesin YadA, collagen-binding domain"/>
    <property type="match status" value="2"/>
</dbReference>
<dbReference type="Gene3D" id="3.30.1300.30">
    <property type="entry name" value="GSPII I/J protein-like"/>
    <property type="match status" value="1"/>
</dbReference>
<dbReference type="Gene3D" id="2.150.10.10">
    <property type="entry name" value="Serralysin-like metalloprotease, C-terminal"/>
    <property type="match status" value="3"/>
</dbReference>
<reference evidence="14" key="1">
    <citation type="submission" date="2015-12" db="EMBL/GenBank/DDBJ databases">
        <title>Diversity of Burkholderia near neighbor genomes.</title>
        <authorList>
            <person name="Sahl J."/>
            <person name="Wagner D."/>
            <person name="Keim P."/>
        </authorList>
    </citation>
    <scope>NUCLEOTIDE SEQUENCE [LARGE SCALE GENOMIC DNA]</scope>
    <source>
        <strain evidence="14">MSMB1184WGS</strain>
    </source>
</reference>
<evidence type="ECO:0000256" key="8">
    <source>
        <dbReference type="ARBA" id="ARBA00022927"/>
    </source>
</evidence>
<dbReference type="Gene3D" id="6.10.250.2040">
    <property type="match status" value="1"/>
</dbReference>
<dbReference type="InterPro" id="IPR008635">
    <property type="entry name" value="Coiled_stalk_dom"/>
</dbReference>
<dbReference type="GO" id="GO:0009279">
    <property type="term" value="C:cell outer membrane"/>
    <property type="evidence" value="ECO:0007669"/>
    <property type="project" value="UniProtKB-SubCell"/>
</dbReference>
<evidence type="ECO:0000259" key="12">
    <source>
        <dbReference type="Pfam" id="PF03895"/>
    </source>
</evidence>
<feature type="domain" description="Trimeric autotransporter adhesin YadA-like stalk" evidence="13">
    <location>
        <begin position="627"/>
        <end position="662"/>
    </location>
</feature>
<dbReference type="InterPro" id="IPR005594">
    <property type="entry name" value="YadA_C"/>
</dbReference>
<evidence type="ECO:0000256" key="9">
    <source>
        <dbReference type="ARBA" id="ARBA00023136"/>
    </source>
</evidence>
<feature type="domain" description="Trimeric autotransporter adhesin YadA-like stalk" evidence="13">
    <location>
        <begin position="487"/>
        <end position="523"/>
    </location>
</feature>
<evidence type="ECO:0000256" key="11">
    <source>
        <dbReference type="SAM" id="SignalP"/>
    </source>
</evidence>
<proteinExistence type="inferred from homology"/>
<evidence type="ECO:0000259" key="13">
    <source>
        <dbReference type="Pfam" id="PF05662"/>
    </source>
</evidence>
<dbReference type="InterPro" id="IPR045584">
    <property type="entry name" value="Pilin-like"/>
</dbReference>
<dbReference type="AlphaFoldDB" id="A0A1B4PT74"/>
<dbReference type="GO" id="GO:0009986">
    <property type="term" value="C:cell surface"/>
    <property type="evidence" value="ECO:0007669"/>
    <property type="project" value="UniProtKB-SubCell"/>
</dbReference>
<evidence type="ECO:0000256" key="1">
    <source>
        <dbReference type="ARBA" id="ARBA00004241"/>
    </source>
</evidence>
<dbReference type="SUPFAM" id="SSF54523">
    <property type="entry name" value="Pili subunits"/>
    <property type="match status" value="1"/>
</dbReference>
<evidence type="ECO:0000256" key="3">
    <source>
        <dbReference type="ARBA" id="ARBA00005848"/>
    </source>
</evidence>
<comment type="similarity">
    <text evidence="3">Belongs to the autotransporter-2 (AT-2) (TC 1.B.40) family.</text>
</comment>
<dbReference type="EMBL" id="CP013443">
    <property type="protein sequence ID" value="AOK17082.1"/>
    <property type="molecule type" value="Genomic_DNA"/>
</dbReference>
<feature type="domain" description="Trimeric autotransporter adhesin YadA-like stalk" evidence="13">
    <location>
        <begin position="377"/>
        <end position="420"/>
    </location>
</feature>
<evidence type="ECO:0000256" key="7">
    <source>
        <dbReference type="ARBA" id="ARBA00022729"/>
    </source>
</evidence>
<keyword evidence="7 11" id="KW-0732">Signal</keyword>
<accession>A0A1B4PT74</accession>
<gene>
    <name evidence="14" type="ORF">WT26_14375</name>
</gene>
<dbReference type="Pfam" id="PF05662">
    <property type="entry name" value="YadA_stalk"/>
    <property type="match status" value="5"/>
</dbReference>
<dbReference type="Proteomes" id="UP000094776">
    <property type="component" value="Chromosome 1"/>
</dbReference>
<feature type="domain" description="Trimeric autotransporter adhesin YadA-like stalk" evidence="13">
    <location>
        <begin position="538"/>
        <end position="573"/>
    </location>
</feature>
<dbReference type="GO" id="GO:0015031">
    <property type="term" value="P:protein transport"/>
    <property type="evidence" value="ECO:0007669"/>
    <property type="project" value="UniProtKB-KW"/>
</dbReference>
<keyword evidence="6" id="KW-0812">Transmembrane</keyword>
<dbReference type="Gene3D" id="1.20.5.170">
    <property type="match status" value="1"/>
</dbReference>
<keyword evidence="4" id="KW-0813">Transport</keyword>
<feature type="chain" id="PRO_5008567502" evidence="11">
    <location>
        <begin position="44"/>
        <end position="746"/>
    </location>
</feature>
<feature type="domain" description="Trimeric autotransporter adhesin YadA-like stalk" evidence="13">
    <location>
        <begin position="243"/>
        <end position="285"/>
    </location>
</feature>
<feature type="domain" description="Trimeric autotransporter adhesin YadA-like C-terminal membrane anchor" evidence="12">
    <location>
        <begin position="685"/>
        <end position="746"/>
    </location>
</feature>
<protein>
    <submittedName>
        <fullName evidence="14">Hemagglutinin family protein</fullName>
    </submittedName>
</protein>
<evidence type="ECO:0000256" key="2">
    <source>
        <dbReference type="ARBA" id="ARBA00004442"/>
    </source>
</evidence>
<keyword evidence="9" id="KW-0472">Membrane</keyword>
<evidence type="ECO:0000256" key="10">
    <source>
        <dbReference type="ARBA" id="ARBA00023237"/>
    </source>
</evidence>
<feature type="signal peptide" evidence="11">
    <location>
        <begin position="1"/>
        <end position="43"/>
    </location>
</feature>
<evidence type="ECO:0000256" key="5">
    <source>
        <dbReference type="ARBA" id="ARBA00022452"/>
    </source>
</evidence>
<comment type="subcellular location">
    <subcellularLocation>
        <location evidence="2">Cell outer membrane</location>
    </subcellularLocation>
    <subcellularLocation>
        <location evidence="1">Cell surface</location>
    </subcellularLocation>
</comment>